<dbReference type="GO" id="GO:0005786">
    <property type="term" value="C:signal recognition particle, endoplasmic reticulum targeting"/>
    <property type="evidence" value="ECO:0007669"/>
    <property type="project" value="TreeGrafter"/>
</dbReference>
<accession>A0A0J8BG37</accession>
<feature type="non-terminal residue" evidence="1">
    <location>
        <position position="1"/>
    </location>
</feature>
<dbReference type="InterPro" id="IPR026270">
    <property type="entry name" value="SRP72"/>
</dbReference>
<dbReference type="GO" id="GO:0006614">
    <property type="term" value="P:SRP-dependent cotranslational protein targeting to membrane"/>
    <property type="evidence" value="ECO:0007669"/>
    <property type="project" value="InterPro"/>
</dbReference>
<dbReference type="EMBL" id="KQ123670">
    <property type="protein sequence ID" value="KMS64755.1"/>
    <property type="molecule type" value="Genomic_DNA"/>
</dbReference>
<dbReference type="GO" id="GO:0008312">
    <property type="term" value="F:7S RNA binding"/>
    <property type="evidence" value="ECO:0007669"/>
    <property type="project" value="TreeGrafter"/>
</dbReference>
<protein>
    <submittedName>
        <fullName evidence="1">Uncharacterized protein</fullName>
    </submittedName>
</protein>
<dbReference type="InterPro" id="IPR011990">
    <property type="entry name" value="TPR-like_helical_dom_sf"/>
</dbReference>
<dbReference type="Gene3D" id="1.25.40.10">
    <property type="entry name" value="Tetratricopeptide repeat domain"/>
    <property type="match status" value="1"/>
</dbReference>
<keyword evidence="2" id="KW-1185">Reference proteome</keyword>
<dbReference type="SUPFAM" id="SSF48452">
    <property type="entry name" value="TPR-like"/>
    <property type="match status" value="1"/>
</dbReference>
<organism evidence="1 2">
    <name type="scientific">Beta vulgaris subsp. vulgaris</name>
    <name type="common">Beet</name>
    <dbReference type="NCBI Taxonomy" id="3555"/>
    <lineage>
        <taxon>Eukaryota</taxon>
        <taxon>Viridiplantae</taxon>
        <taxon>Streptophyta</taxon>
        <taxon>Embryophyta</taxon>
        <taxon>Tracheophyta</taxon>
        <taxon>Spermatophyta</taxon>
        <taxon>Magnoliopsida</taxon>
        <taxon>eudicotyledons</taxon>
        <taxon>Gunneridae</taxon>
        <taxon>Pentapetalae</taxon>
        <taxon>Caryophyllales</taxon>
        <taxon>Chenopodiaceae</taxon>
        <taxon>Betoideae</taxon>
        <taxon>Beta</taxon>
    </lineage>
</organism>
<proteinExistence type="predicted"/>
<name>A0A0J8BG37_BETVV</name>
<gene>
    <name evidence="1" type="ORF">BVRB_042990</name>
</gene>
<evidence type="ECO:0000313" key="2">
    <source>
        <dbReference type="Proteomes" id="UP000035740"/>
    </source>
</evidence>
<dbReference type="AlphaFoldDB" id="A0A0J8BG37"/>
<dbReference type="Proteomes" id="UP000035740">
    <property type="component" value="Unassembled WGS sequence"/>
</dbReference>
<reference evidence="1 2" key="1">
    <citation type="journal article" date="2014" name="Nature">
        <title>The genome of the recently domesticated crop plant sugar beet (Beta vulgaris).</title>
        <authorList>
            <person name="Dohm J.C."/>
            <person name="Minoche A.E."/>
            <person name="Holtgrawe D."/>
            <person name="Capella-Gutierrez S."/>
            <person name="Zakrzewski F."/>
            <person name="Tafer H."/>
            <person name="Rupp O."/>
            <person name="Sorensen T.R."/>
            <person name="Stracke R."/>
            <person name="Reinhardt R."/>
            <person name="Goesmann A."/>
            <person name="Kraft T."/>
            <person name="Schulz B."/>
            <person name="Stadler P.F."/>
            <person name="Schmidt T."/>
            <person name="Gabaldon T."/>
            <person name="Lehrach H."/>
            <person name="Weisshaar B."/>
            <person name="Himmelbauer H."/>
        </authorList>
    </citation>
    <scope>NUCLEOTIDE SEQUENCE [LARGE SCALE GENOMIC DNA]</scope>
    <source>
        <tissue evidence="1">Taproot</tissue>
    </source>
</reference>
<sequence>LKVDAKKLTDFQIAAIGKNQVLLMLFEKQFDGCIRRCKELIAHDPTDSFVSLVLACALSRSNKSEEAFEVLRKQHSMDTQLALVQMLIEKKQISAALDALKDPILNELRLKSAFVSLIVSLQDNDSAAKTLLDAVSKNSSLAGHAGFY</sequence>
<dbReference type="GO" id="GO:0043022">
    <property type="term" value="F:ribosome binding"/>
    <property type="evidence" value="ECO:0007669"/>
    <property type="project" value="TreeGrafter"/>
</dbReference>
<evidence type="ECO:0000313" key="1">
    <source>
        <dbReference type="EMBL" id="KMS64755.1"/>
    </source>
</evidence>
<dbReference type="PANTHER" id="PTHR14094:SF9">
    <property type="entry name" value="SIGNAL RECOGNITION PARTICLE SUBUNIT SRP72"/>
    <property type="match status" value="1"/>
</dbReference>
<feature type="non-terminal residue" evidence="1">
    <location>
        <position position="148"/>
    </location>
</feature>
<dbReference type="PANTHER" id="PTHR14094">
    <property type="entry name" value="SIGNAL RECOGNITION PARTICLE 72"/>
    <property type="match status" value="1"/>
</dbReference>